<evidence type="ECO:0000256" key="2">
    <source>
        <dbReference type="SAM" id="SignalP"/>
    </source>
</evidence>
<dbReference type="AlphaFoldDB" id="A0A1G5BXU7"/>
<reference evidence="3 4" key="1">
    <citation type="submission" date="2016-10" db="EMBL/GenBank/DDBJ databases">
        <authorList>
            <person name="de Groot N.N."/>
        </authorList>
    </citation>
    <scope>NUCLEOTIDE SEQUENCE [LARGE SCALE GENOMIC DNA]</scope>
    <source>
        <strain evidence="3 4">CGMCC 1.7666</strain>
    </source>
</reference>
<feature type="region of interest" description="Disordered" evidence="1">
    <location>
        <begin position="124"/>
        <end position="151"/>
    </location>
</feature>
<evidence type="ECO:0000313" key="4">
    <source>
        <dbReference type="Proteomes" id="UP000199569"/>
    </source>
</evidence>
<protein>
    <submittedName>
        <fullName evidence="3">Uncharacterized protein</fullName>
    </submittedName>
</protein>
<sequence>MRLFGYAAFVSTALAFVGMSGSVLAASYDFVPAPQTDLNRIYRIDRVTGEVSSCQYGLQEGTIGVTLCFSPGEGAGPQQPGEYGLVASRHEREGGVFRVNFRTGDMSICYVFDQQVVCTPQARPSTSASTIVPEAATPGAGSGTGASPQRP</sequence>
<gene>
    <name evidence="3" type="ORF">SAMN02927923_00382</name>
</gene>
<proteinExistence type="predicted"/>
<accession>A0A1G5BXU7</accession>
<dbReference type="STRING" id="549386.SAMN02927923_00382"/>
<dbReference type="EMBL" id="FMVJ01000002">
    <property type="protein sequence ID" value="SCX95089.1"/>
    <property type="molecule type" value="Genomic_DNA"/>
</dbReference>
<keyword evidence="4" id="KW-1185">Reference proteome</keyword>
<feature type="signal peptide" evidence="2">
    <location>
        <begin position="1"/>
        <end position="25"/>
    </location>
</feature>
<evidence type="ECO:0000256" key="1">
    <source>
        <dbReference type="SAM" id="MobiDB-lite"/>
    </source>
</evidence>
<dbReference type="OrthoDB" id="8448638at2"/>
<organism evidence="3 4">
    <name type="scientific">Microvirga guangxiensis</name>
    <dbReference type="NCBI Taxonomy" id="549386"/>
    <lineage>
        <taxon>Bacteria</taxon>
        <taxon>Pseudomonadati</taxon>
        <taxon>Pseudomonadota</taxon>
        <taxon>Alphaproteobacteria</taxon>
        <taxon>Hyphomicrobiales</taxon>
        <taxon>Methylobacteriaceae</taxon>
        <taxon>Microvirga</taxon>
    </lineage>
</organism>
<name>A0A1G5BXU7_9HYPH</name>
<dbReference type="Proteomes" id="UP000199569">
    <property type="component" value="Unassembled WGS sequence"/>
</dbReference>
<evidence type="ECO:0000313" key="3">
    <source>
        <dbReference type="EMBL" id="SCX95089.1"/>
    </source>
</evidence>
<feature type="chain" id="PRO_5011602520" evidence="2">
    <location>
        <begin position="26"/>
        <end position="151"/>
    </location>
</feature>
<keyword evidence="2" id="KW-0732">Signal</keyword>
<dbReference type="RefSeq" id="WP_091128929.1">
    <property type="nucleotide sequence ID" value="NZ_FMVJ01000002.1"/>
</dbReference>
<feature type="compositionally biased region" description="Low complexity" evidence="1">
    <location>
        <begin position="135"/>
        <end position="151"/>
    </location>
</feature>